<evidence type="ECO:0000256" key="11">
    <source>
        <dbReference type="ARBA" id="ARBA00023065"/>
    </source>
</evidence>
<evidence type="ECO:0000313" key="20">
    <source>
        <dbReference type="Proteomes" id="UP000694522"/>
    </source>
</evidence>
<feature type="compositionally biased region" description="Pro residues" evidence="16">
    <location>
        <begin position="46"/>
        <end position="56"/>
    </location>
</feature>
<evidence type="ECO:0000256" key="7">
    <source>
        <dbReference type="ARBA" id="ARBA00022737"/>
    </source>
</evidence>
<evidence type="ECO:0000256" key="16">
    <source>
        <dbReference type="SAM" id="MobiDB-lite"/>
    </source>
</evidence>
<feature type="transmembrane region" description="Helical" evidence="17">
    <location>
        <begin position="120"/>
        <end position="138"/>
    </location>
</feature>
<keyword evidence="13" id="KW-1015">Disulfide bond</keyword>
<keyword evidence="7" id="KW-0677">Repeat</keyword>
<dbReference type="GO" id="GO:0043025">
    <property type="term" value="C:neuronal cell body"/>
    <property type="evidence" value="ECO:0007669"/>
    <property type="project" value="TreeGrafter"/>
</dbReference>
<protein>
    <recommendedName>
        <fullName evidence="18">Ion transport domain-containing protein</fullName>
    </recommendedName>
</protein>
<keyword evidence="11" id="KW-0406">Ion transport</keyword>
<keyword evidence="8" id="KW-0106">Calcium</keyword>
<evidence type="ECO:0000256" key="4">
    <source>
        <dbReference type="ARBA" id="ARBA00022568"/>
    </source>
</evidence>
<evidence type="ECO:0000256" key="9">
    <source>
        <dbReference type="ARBA" id="ARBA00022882"/>
    </source>
</evidence>
<feature type="region of interest" description="Disordered" evidence="16">
    <location>
        <begin position="1"/>
        <end position="109"/>
    </location>
</feature>
<dbReference type="GO" id="GO:0045202">
    <property type="term" value="C:synapse"/>
    <property type="evidence" value="ECO:0007669"/>
    <property type="project" value="GOC"/>
</dbReference>
<keyword evidence="4" id="KW-0109">Calcium transport</keyword>
<keyword evidence="5" id="KW-0107">Calcium channel</keyword>
<keyword evidence="9" id="KW-0851">Voltage-gated channel</keyword>
<dbReference type="InterPro" id="IPR027359">
    <property type="entry name" value="Volt_channel_dom_sf"/>
</dbReference>
<dbReference type="GO" id="GO:0098703">
    <property type="term" value="P:calcium ion import across plasma membrane"/>
    <property type="evidence" value="ECO:0007669"/>
    <property type="project" value="TreeGrafter"/>
</dbReference>
<keyword evidence="3" id="KW-1003">Cell membrane</keyword>
<dbReference type="Proteomes" id="UP000694522">
    <property type="component" value="Unplaced"/>
</dbReference>
<dbReference type="GO" id="GO:0005891">
    <property type="term" value="C:voltage-gated calcium channel complex"/>
    <property type="evidence" value="ECO:0007669"/>
    <property type="project" value="TreeGrafter"/>
</dbReference>
<organism evidence="19 20">
    <name type="scientific">Amazona collaria</name>
    <name type="common">yellow-billed parrot</name>
    <dbReference type="NCBI Taxonomy" id="241587"/>
    <lineage>
        <taxon>Eukaryota</taxon>
        <taxon>Metazoa</taxon>
        <taxon>Chordata</taxon>
        <taxon>Craniata</taxon>
        <taxon>Vertebrata</taxon>
        <taxon>Euteleostomi</taxon>
        <taxon>Archelosauria</taxon>
        <taxon>Archosauria</taxon>
        <taxon>Dinosauria</taxon>
        <taxon>Saurischia</taxon>
        <taxon>Theropoda</taxon>
        <taxon>Coelurosauria</taxon>
        <taxon>Aves</taxon>
        <taxon>Neognathae</taxon>
        <taxon>Neoaves</taxon>
        <taxon>Telluraves</taxon>
        <taxon>Australaves</taxon>
        <taxon>Psittaciformes</taxon>
        <taxon>Psittacidae</taxon>
        <taxon>Amazona</taxon>
    </lineage>
</organism>
<dbReference type="PANTHER" id="PTHR45628">
    <property type="entry name" value="VOLTAGE-DEPENDENT CALCIUM CHANNEL TYPE A SUBUNIT ALPHA-1"/>
    <property type="match status" value="1"/>
</dbReference>
<evidence type="ECO:0000256" key="15">
    <source>
        <dbReference type="ARBA" id="ARBA00036634"/>
    </source>
</evidence>
<comment type="subcellular location">
    <subcellularLocation>
        <location evidence="1">Cell membrane</location>
        <topology evidence="1">Multi-pass membrane protein</topology>
    </subcellularLocation>
</comment>
<keyword evidence="12 17" id="KW-0472">Membrane</keyword>
<dbReference type="AlphaFoldDB" id="A0A8B9G719"/>
<evidence type="ECO:0000256" key="5">
    <source>
        <dbReference type="ARBA" id="ARBA00022673"/>
    </source>
</evidence>
<feature type="domain" description="Ion transport" evidence="18">
    <location>
        <begin position="125"/>
        <end position="273"/>
    </location>
</feature>
<evidence type="ECO:0000256" key="12">
    <source>
        <dbReference type="ARBA" id="ARBA00023136"/>
    </source>
</evidence>
<evidence type="ECO:0000256" key="17">
    <source>
        <dbReference type="SAM" id="Phobius"/>
    </source>
</evidence>
<dbReference type="GO" id="GO:0008331">
    <property type="term" value="F:high voltage-gated calcium channel activity"/>
    <property type="evidence" value="ECO:0007669"/>
    <property type="project" value="TreeGrafter"/>
</dbReference>
<dbReference type="Pfam" id="PF00520">
    <property type="entry name" value="Ion_trans"/>
    <property type="match status" value="1"/>
</dbReference>
<keyword evidence="20" id="KW-1185">Reference proteome</keyword>
<dbReference type="PANTHER" id="PTHR45628:SF3">
    <property type="entry name" value="VOLTAGE-DEPENDENT P_Q-TYPE CALCIUM CHANNEL SUBUNIT ALPHA-1A"/>
    <property type="match status" value="1"/>
</dbReference>
<dbReference type="InterPro" id="IPR005821">
    <property type="entry name" value="Ion_trans_dom"/>
</dbReference>
<feature type="compositionally biased region" description="Basic residues" evidence="16">
    <location>
        <begin position="67"/>
        <end position="81"/>
    </location>
</feature>
<evidence type="ECO:0000256" key="13">
    <source>
        <dbReference type="ARBA" id="ARBA00023157"/>
    </source>
</evidence>
<evidence type="ECO:0000313" key="19">
    <source>
        <dbReference type="Ensembl" id="ENSACOP00000019081.1"/>
    </source>
</evidence>
<accession>A0A8B9G719</accession>
<dbReference type="GO" id="GO:0007268">
    <property type="term" value="P:chemical synaptic transmission"/>
    <property type="evidence" value="ECO:0007669"/>
    <property type="project" value="TreeGrafter"/>
</dbReference>
<evidence type="ECO:0000256" key="2">
    <source>
        <dbReference type="ARBA" id="ARBA00022448"/>
    </source>
</evidence>
<feature type="compositionally biased region" description="Low complexity" evidence="16">
    <location>
        <begin position="87"/>
        <end position="100"/>
    </location>
</feature>
<dbReference type="SUPFAM" id="SSF81324">
    <property type="entry name" value="Voltage-gated potassium channels"/>
    <property type="match status" value="1"/>
</dbReference>
<feature type="compositionally biased region" description="Basic and acidic residues" evidence="16">
    <location>
        <begin position="1"/>
        <end position="12"/>
    </location>
</feature>
<evidence type="ECO:0000256" key="14">
    <source>
        <dbReference type="ARBA" id="ARBA00023303"/>
    </source>
</evidence>
<keyword evidence="6 17" id="KW-0812">Transmembrane</keyword>
<evidence type="ECO:0000256" key="3">
    <source>
        <dbReference type="ARBA" id="ARBA00022475"/>
    </source>
</evidence>
<comment type="catalytic activity">
    <reaction evidence="15">
        <text>Ca(2+)(in) = Ca(2+)(out)</text>
        <dbReference type="Rhea" id="RHEA:29671"/>
        <dbReference type="ChEBI" id="CHEBI:29108"/>
    </reaction>
</comment>
<dbReference type="FunFam" id="1.20.120.350:FF:000015">
    <property type="entry name" value="Voltage-dependent N-type calcium channel subunit alpha"/>
    <property type="match status" value="1"/>
</dbReference>
<dbReference type="Gene3D" id="1.20.120.350">
    <property type="entry name" value="Voltage-gated potassium channels. Chain C"/>
    <property type="match status" value="1"/>
</dbReference>
<feature type="transmembrane region" description="Helical" evidence="17">
    <location>
        <begin position="158"/>
        <end position="178"/>
    </location>
</feature>
<keyword evidence="2" id="KW-0813">Transport</keyword>
<keyword evidence="10 17" id="KW-1133">Transmembrane helix</keyword>
<dbReference type="Ensembl" id="ENSACOT00000019761.1">
    <property type="protein sequence ID" value="ENSACOP00000019081.1"/>
    <property type="gene ID" value="ENSACOG00000013139.1"/>
</dbReference>
<sequence length="310" mass="34398">MLCRRAIPDGHATHTRWPRRPRQRCRQQIPTTPVVLQRGREQDPVPSLPPAPPRPSLAPAVGQLRPTRLRYRRRPPPRSRCRGAGSGHAAAPHGAAGARRGPCRSRRVPLSPRRFDRRRLPASCATIIANCIVLALEQHLPDEDKTPMSERLDDTEPYFIGIFCFEAGIKIIALGFAFHKGSYLRNGWNVMDFVVVLTGILATVGSQFDLRTLRAVRVLRPLKLVSGIPSLQVVLKSIMKAMIPLLQIGLLLFFAILIFAIIGLEFYMGKFHTTCFDLVTGHVPWGWGQGWGWLHPPPPPPIAGPTGACA</sequence>
<dbReference type="Gene3D" id="1.10.287.70">
    <property type="match status" value="1"/>
</dbReference>
<reference evidence="19" key="1">
    <citation type="submission" date="2025-08" db="UniProtKB">
        <authorList>
            <consortium name="Ensembl"/>
        </authorList>
    </citation>
    <scope>IDENTIFICATION</scope>
</reference>
<evidence type="ECO:0000256" key="6">
    <source>
        <dbReference type="ARBA" id="ARBA00022692"/>
    </source>
</evidence>
<evidence type="ECO:0000256" key="8">
    <source>
        <dbReference type="ARBA" id="ARBA00022837"/>
    </source>
</evidence>
<feature type="transmembrane region" description="Helical" evidence="17">
    <location>
        <begin position="190"/>
        <end position="208"/>
    </location>
</feature>
<proteinExistence type="predicted"/>
<keyword evidence="14" id="KW-0407">Ion channel</keyword>
<feature type="transmembrane region" description="Helical" evidence="17">
    <location>
        <begin position="241"/>
        <end position="264"/>
    </location>
</feature>
<evidence type="ECO:0000259" key="18">
    <source>
        <dbReference type="Pfam" id="PF00520"/>
    </source>
</evidence>
<evidence type="ECO:0000256" key="10">
    <source>
        <dbReference type="ARBA" id="ARBA00022989"/>
    </source>
</evidence>
<reference evidence="19" key="2">
    <citation type="submission" date="2025-09" db="UniProtKB">
        <authorList>
            <consortium name="Ensembl"/>
        </authorList>
    </citation>
    <scope>IDENTIFICATION</scope>
</reference>
<evidence type="ECO:0000256" key="1">
    <source>
        <dbReference type="ARBA" id="ARBA00004651"/>
    </source>
</evidence>
<name>A0A8B9G719_9PSIT</name>
<feature type="compositionally biased region" description="Basic residues" evidence="16">
    <location>
        <begin position="13"/>
        <end position="25"/>
    </location>
</feature>
<dbReference type="InterPro" id="IPR050599">
    <property type="entry name" value="VDCC_alpha-1_subunit"/>
</dbReference>